<evidence type="ECO:0000256" key="1">
    <source>
        <dbReference type="ARBA" id="ARBA00004651"/>
    </source>
</evidence>
<keyword evidence="10" id="KW-1185">Reference proteome</keyword>
<dbReference type="PANTHER" id="PTHR42703">
    <property type="entry name" value="NADH DEHYDROGENASE"/>
    <property type="match status" value="1"/>
</dbReference>
<dbReference type="InterPro" id="IPR003918">
    <property type="entry name" value="NADH_UbQ_OxRdtase"/>
</dbReference>
<protein>
    <submittedName>
        <fullName evidence="9">Na+/H+ antiporter subunit D</fullName>
    </submittedName>
</protein>
<feature type="transmembrane region" description="Helical" evidence="6">
    <location>
        <begin position="144"/>
        <end position="164"/>
    </location>
</feature>
<dbReference type="AlphaFoldDB" id="A0A7D5GLV2"/>
<evidence type="ECO:0000256" key="5">
    <source>
        <dbReference type="ARBA" id="ARBA00023136"/>
    </source>
</evidence>
<feature type="transmembrane region" description="Helical" evidence="6">
    <location>
        <begin position="80"/>
        <end position="107"/>
    </location>
</feature>
<dbReference type="Proteomes" id="UP000509241">
    <property type="component" value="Chromosome"/>
</dbReference>
<dbReference type="InterPro" id="IPR050586">
    <property type="entry name" value="CPA3_Na-H_Antiporter_D"/>
</dbReference>
<evidence type="ECO:0000313" key="9">
    <source>
        <dbReference type="EMBL" id="QLG48033.1"/>
    </source>
</evidence>
<dbReference type="Pfam" id="PF00662">
    <property type="entry name" value="Proton_antipo_N"/>
    <property type="match status" value="1"/>
</dbReference>
<dbReference type="GO" id="GO:0042773">
    <property type="term" value="P:ATP synthesis coupled electron transport"/>
    <property type="evidence" value="ECO:0007669"/>
    <property type="project" value="InterPro"/>
</dbReference>
<dbReference type="GO" id="GO:0005886">
    <property type="term" value="C:plasma membrane"/>
    <property type="evidence" value="ECO:0007669"/>
    <property type="project" value="UniProtKB-SubCell"/>
</dbReference>
<feature type="transmembrane region" description="Helical" evidence="6">
    <location>
        <begin position="333"/>
        <end position="353"/>
    </location>
</feature>
<keyword evidence="3 6" id="KW-0812">Transmembrane</keyword>
<dbReference type="RefSeq" id="WP_179259775.1">
    <property type="nucleotide sequence ID" value="NZ_CP058601.1"/>
</dbReference>
<dbReference type="OrthoDB" id="101192at2157"/>
<feature type="transmembrane region" description="Helical" evidence="6">
    <location>
        <begin position="119"/>
        <end position="138"/>
    </location>
</feature>
<feature type="transmembrane region" description="Helical" evidence="6">
    <location>
        <begin position="267"/>
        <end position="287"/>
    </location>
</feature>
<sequence length="549" mass="56199">MATTPIGTNSQLVIAPMLIVLVTAVATLLLGRRPQARAAVSLGGGAAYAVAVAAIDWYVVLAPNAPGIATYQVGDWPAPIGITLVADGLSAFMLTMVAVLGVASLVFSTRHLPGDEGRSYYFPLFHFLALGVTGAFLTGDLFNLFVWFEVMLMASYVFVAYSGGPEHTRAAFWYVSLNLLASAVFLLGVGGIYASTGTLNMADLARRLAEPAAYGLDPVPVVGLLGLLLSVFAIKAGLVPFQFWIPSAYRAAPPQITALLAGATKKVGIYAIIRLSFTVFAGAEIAVDLGVPGTGFAIDSPLSFVGVALFLMAGASILVGGIGAVGRDSLEGVFAYSSIGQVGFIAIPVAIAATTTSPELRQLGIVAALVYALNHTLAKGLLFLAVGAVRSATGTSSFADLGGLAKRSPALAIAVFIGSLALVGIPPLSGFFGKFLVFDAAARSASAGPALVLLLVGSLLTIAYSTRMWNRSFWGAQTDAVETAAIDPLQVAVLVVLATAILAVGVGFEPVYEFAGAAADAALDTEGYVDAVDPADASDLADSSGGDHT</sequence>
<evidence type="ECO:0000259" key="7">
    <source>
        <dbReference type="Pfam" id="PF00361"/>
    </source>
</evidence>
<accession>A0A7D5GLV2</accession>
<feature type="domain" description="NADH:quinone oxidoreductase/Mrp antiporter transmembrane" evidence="7">
    <location>
        <begin position="139"/>
        <end position="461"/>
    </location>
</feature>
<dbReference type="GeneID" id="56032390"/>
<feature type="transmembrane region" description="Helical" evidence="6">
    <location>
        <begin position="171"/>
        <end position="194"/>
    </location>
</feature>
<evidence type="ECO:0000313" key="10">
    <source>
        <dbReference type="Proteomes" id="UP000509241"/>
    </source>
</evidence>
<feature type="transmembrane region" description="Helical" evidence="6">
    <location>
        <begin position="365"/>
        <end position="389"/>
    </location>
</feature>
<feature type="transmembrane region" description="Helical" evidence="6">
    <location>
        <begin position="307"/>
        <end position="326"/>
    </location>
</feature>
<reference evidence="9 10" key="1">
    <citation type="submission" date="2020-07" db="EMBL/GenBank/DDBJ databases">
        <authorList>
            <person name="Cui H."/>
        </authorList>
    </citation>
    <scope>NUCLEOTIDE SEQUENCE [LARGE SCALE GENOMIC DNA]</scope>
    <source>
        <strain evidence="9 10">YPL8</strain>
    </source>
</reference>
<evidence type="ECO:0000256" key="3">
    <source>
        <dbReference type="ARBA" id="ARBA00022692"/>
    </source>
</evidence>
<feature type="transmembrane region" description="Helical" evidence="6">
    <location>
        <begin position="12"/>
        <end position="31"/>
    </location>
</feature>
<dbReference type="KEGG" id="haly:HYG82_03825"/>
<feature type="transmembrane region" description="Helical" evidence="6">
    <location>
        <begin position="221"/>
        <end position="246"/>
    </location>
</feature>
<comment type="subcellular location">
    <subcellularLocation>
        <location evidence="1">Cell membrane</location>
        <topology evidence="1">Multi-pass membrane protein</topology>
    </subcellularLocation>
</comment>
<dbReference type="PRINTS" id="PR01437">
    <property type="entry name" value="NUOXDRDTASE4"/>
</dbReference>
<evidence type="ECO:0000256" key="6">
    <source>
        <dbReference type="SAM" id="Phobius"/>
    </source>
</evidence>
<feature type="transmembrane region" description="Helical" evidence="6">
    <location>
        <begin position="410"/>
        <end position="432"/>
    </location>
</feature>
<evidence type="ECO:0000256" key="2">
    <source>
        <dbReference type="ARBA" id="ARBA00022475"/>
    </source>
</evidence>
<dbReference type="Pfam" id="PF00361">
    <property type="entry name" value="Proton_antipo_M"/>
    <property type="match status" value="1"/>
</dbReference>
<keyword evidence="2" id="KW-1003">Cell membrane</keyword>
<dbReference type="InterPro" id="IPR001750">
    <property type="entry name" value="ND/Mrp_TM"/>
</dbReference>
<organism evidence="9 10">
    <name type="scientific">Natrinema halophilum</name>
    <dbReference type="NCBI Taxonomy" id="1699371"/>
    <lineage>
        <taxon>Archaea</taxon>
        <taxon>Methanobacteriati</taxon>
        <taxon>Methanobacteriota</taxon>
        <taxon>Stenosarchaea group</taxon>
        <taxon>Halobacteria</taxon>
        <taxon>Halobacteriales</taxon>
        <taxon>Natrialbaceae</taxon>
        <taxon>Natrinema</taxon>
    </lineage>
</organism>
<dbReference type="EMBL" id="CP058601">
    <property type="protein sequence ID" value="QLG48033.1"/>
    <property type="molecule type" value="Genomic_DNA"/>
</dbReference>
<evidence type="ECO:0000259" key="8">
    <source>
        <dbReference type="Pfam" id="PF00662"/>
    </source>
</evidence>
<keyword evidence="5 6" id="KW-0472">Membrane</keyword>
<feature type="transmembrane region" description="Helical" evidence="6">
    <location>
        <begin position="444"/>
        <end position="464"/>
    </location>
</feature>
<name>A0A7D5GLV2_9EURY</name>
<keyword evidence="4 6" id="KW-1133">Transmembrane helix</keyword>
<proteinExistence type="predicted"/>
<dbReference type="InterPro" id="IPR001516">
    <property type="entry name" value="Proton_antipo_N"/>
</dbReference>
<feature type="transmembrane region" description="Helical" evidence="6">
    <location>
        <begin position="38"/>
        <end position="60"/>
    </location>
</feature>
<feature type="domain" description="NADH-Ubiquinone oxidoreductase (complex I) chain 5 N-terminal" evidence="8">
    <location>
        <begin position="80"/>
        <end position="122"/>
    </location>
</feature>
<dbReference type="GO" id="GO:0008137">
    <property type="term" value="F:NADH dehydrogenase (ubiquinone) activity"/>
    <property type="evidence" value="ECO:0007669"/>
    <property type="project" value="InterPro"/>
</dbReference>
<evidence type="ECO:0000256" key="4">
    <source>
        <dbReference type="ARBA" id="ARBA00022989"/>
    </source>
</evidence>
<dbReference type="PANTHER" id="PTHR42703:SF1">
    <property type="entry name" value="NA(+)_H(+) ANTIPORTER SUBUNIT D1"/>
    <property type="match status" value="1"/>
</dbReference>
<gene>
    <name evidence="9" type="ORF">HYG82_03825</name>
</gene>